<feature type="transmembrane region" description="Helical" evidence="8">
    <location>
        <begin position="332"/>
        <end position="354"/>
    </location>
</feature>
<feature type="transmembrane region" description="Helical" evidence="8">
    <location>
        <begin position="458"/>
        <end position="477"/>
    </location>
</feature>
<feature type="transmembrane region" description="Helical" evidence="8">
    <location>
        <begin position="96"/>
        <end position="112"/>
    </location>
</feature>
<feature type="transmembrane region" description="Helical" evidence="8">
    <location>
        <begin position="229"/>
        <end position="252"/>
    </location>
</feature>
<sequence length="489" mass="53173">MSITEPVPAEDLDRSFFGHPRALSTLFLTEMWERFSYYGMRAILVLFLTASVADGGLGMPDADANALYGVYVGMVYLAALPGGWVADRLLGARRSVLYGGIVIALGHYTMAIPTDWSIFPGLILIVLGTGLLKPNISQMVGNLYEKDSPRRDAGFSIFYMGINLGAFIAPLITGWLADHFNYHLGFSVAAVGMTFAVIQYIVGGRRLRDNGVAPTHPLVGPERTRTLRWVGLSMVIAAVVIGLLALVGWLSVRSVVDLLAWFTVAVAVVYFSRIFLDKRLTDVERSRMHAYVWLFVFAACFWMIYDQAGSVLNTFADDNTNRTIGNFTFPAAWLQSVNPILIIIGAPLAGALWVKLGTRVSTPWKFAVALILNGLSFMLMAAAAQQALTHKVSPLWLVAVYALQVAGELSLSPVGLSMTTKLAPAWYASQMLGVWFLSTAVGDAVGGQVAKLSDGGPSYFLILGIVSVLIGFAAFMFTKHIRSLMRGIH</sequence>
<dbReference type="PANTHER" id="PTHR23517">
    <property type="entry name" value="RESISTANCE PROTEIN MDTM, PUTATIVE-RELATED-RELATED"/>
    <property type="match status" value="1"/>
</dbReference>
<keyword evidence="2 7" id="KW-0813">Transport</keyword>
<evidence type="ECO:0000256" key="7">
    <source>
        <dbReference type="RuleBase" id="RU003755"/>
    </source>
</evidence>
<organism evidence="9 10">
    <name type="scientific">Hamadaea flava</name>
    <dbReference type="NCBI Taxonomy" id="1742688"/>
    <lineage>
        <taxon>Bacteria</taxon>
        <taxon>Bacillati</taxon>
        <taxon>Actinomycetota</taxon>
        <taxon>Actinomycetes</taxon>
        <taxon>Micromonosporales</taxon>
        <taxon>Micromonosporaceae</taxon>
        <taxon>Hamadaea</taxon>
    </lineage>
</organism>
<dbReference type="InterPro" id="IPR000109">
    <property type="entry name" value="POT_fam"/>
</dbReference>
<dbReference type="EMBL" id="JBHSAY010000009">
    <property type="protein sequence ID" value="MFC4133030.1"/>
    <property type="molecule type" value="Genomic_DNA"/>
</dbReference>
<dbReference type="InterPro" id="IPR036259">
    <property type="entry name" value="MFS_trans_sf"/>
</dbReference>
<feature type="transmembrane region" description="Helical" evidence="8">
    <location>
        <begin position="118"/>
        <end position="136"/>
    </location>
</feature>
<evidence type="ECO:0000256" key="5">
    <source>
        <dbReference type="ARBA" id="ARBA00022989"/>
    </source>
</evidence>
<keyword evidence="6 8" id="KW-0472">Membrane</keyword>
<dbReference type="SUPFAM" id="SSF103473">
    <property type="entry name" value="MFS general substrate transporter"/>
    <property type="match status" value="1"/>
</dbReference>
<evidence type="ECO:0000313" key="9">
    <source>
        <dbReference type="EMBL" id="MFC4133030.1"/>
    </source>
</evidence>
<evidence type="ECO:0000256" key="8">
    <source>
        <dbReference type="SAM" id="Phobius"/>
    </source>
</evidence>
<feature type="transmembrane region" description="Helical" evidence="8">
    <location>
        <begin position="426"/>
        <end position="446"/>
    </location>
</feature>
<feature type="transmembrane region" description="Helical" evidence="8">
    <location>
        <begin position="182"/>
        <end position="202"/>
    </location>
</feature>
<feature type="transmembrane region" description="Helical" evidence="8">
    <location>
        <begin position="157"/>
        <end position="176"/>
    </location>
</feature>
<dbReference type="Gene3D" id="1.20.1250.20">
    <property type="entry name" value="MFS general substrate transporter like domains"/>
    <property type="match status" value="1"/>
</dbReference>
<keyword evidence="10" id="KW-1185">Reference proteome</keyword>
<evidence type="ECO:0000256" key="2">
    <source>
        <dbReference type="ARBA" id="ARBA00022448"/>
    </source>
</evidence>
<dbReference type="PROSITE" id="PS01023">
    <property type="entry name" value="PTR2_2"/>
    <property type="match status" value="1"/>
</dbReference>
<comment type="similarity">
    <text evidence="7">Belongs to the major facilitator superfamily. Proton-dependent oligopeptide transporter (POT/PTR) (TC 2.A.17) family.</text>
</comment>
<feature type="transmembrane region" description="Helical" evidence="8">
    <location>
        <begin position="288"/>
        <end position="305"/>
    </location>
</feature>
<proteinExistence type="inferred from homology"/>
<dbReference type="InterPro" id="IPR050171">
    <property type="entry name" value="MFS_Transporters"/>
</dbReference>
<dbReference type="RefSeq" id="WP_253751939.1">
    <property type="nucleotide sequence ID" value="NZ_JAMZDZ010000001.1"/>
</dbReference>
<feature type="transmembrane region" description="Helical" evidence="8">
    <location>
        <begin position="394"/>
        <end position="414"/>
    </location>
</feature>
<name>A0ABV8LQI9_9ACTN</name>
<evidence type="ECO:0000256" key="3">
    <source>
        <dbReference type="ARBA" id="ARBA00022475"/>
    </source>
</evidence>
<dbReference type="Pfam" id="PF00854">
    <property type="entry name" value="PTR2"/>
    <property type="match status" value="1"/>
</dbReference>
<keyword evidence="3" id="KW-1003">Cell membrane</keyword>
<dbReference type="InterPro" id="IPR005279">
    <property type="entry name" value="Dipep/tripep_permease"/>
</dbReference>
<evidence type="ECO:0000256" key="4">
    <source>
        <dbReference type="ARBA" id="ARBA00022692"/>
    </source>
</evidence>
<dbReference type="PANTHER" id="PTHR23517:SF15">
    <property type="entry name" value="PROTON-DEPENDENT OLIGOPEPTIDE FAMILY TRANSPORT PROTEIN"/>
    <property type="match status" value="1"/>
</dbReference>
<keyword evidence="4 7" id="KW-0812">Transmembrane</keyword>
<feature type="transmembrane region" description="Helical" evidence="8">
    <location>
        <begin position="65"/>
        <end position="84"/>
    </location>
</feature>
<dbReference type="NCBIfam" id="TIGR00924">
    <property type="entry name" value="yjdL_sub1_fam"/>
    <property type="match status" value="1"/>
</dbReference>
<comment type="subcellular location">
    <subcellularLocation>
        <location evidence="1">Cell membrane</location>
        <topology evidence="1">Multi-pass membrane protein</topology>
    </subcellularLocation>
    <subcellularLocation>
        <location evidence="7">Membrane</location>
        <topology evidence="7">Multi-pass membrane protein</topology>
    </subcellularLocation>
</comment>
<feature type="transmembrane region" description="Helical" evidence="8">
    <location>
        <begin position="366"/>
        <end position="388"/>
    </location>
</feature>
<dbReference type="CDD" id="cd17346">
    <property type="entry name" value="MFS_DtpA_like"/>
    <property type="match status" value="1"/>
</dbReference>
<dbReference type="Proteomes" id="UP001595816">
    <property type="component" value="Unassembled WGS sequence"/>
</dbReference>
<feature type="transmembrane region" description="Helical" evidence="8">
    <location>
        <begin position="35"/>
        <end position="53"/>
    </location>
</feature>
<evidence type="ECO:0000256" key="1">
    <source>
        <dbReference type="ARBA" id="ARBA00004651"/>
    </source>
</evidence>
<feature type="transmembrane region" description="Helical" evidence="8">
    <location>
        <begin position="258"/>
        <end position="276"/>
    </location>
</feature>
<comment type="caution">
    <text evidence="9">The sequence shown here is derived from an EMBL/GenBank/DDBJ whole genome shotgun (WGS) entry which is preliminary data.</text>
</comment>
<evidence type="ECO:0000256" key="6">
    <source>
        <dbReference type="ARBA" id="ARBA00023136"/>
    </source>
</evidence>
<reference evidence="10" key="1">
    <citation type="journal article" date="2019" name="Int. J. Syst. Evol. Microbiol.">
        <title>The Global Catalogue of Microorganisms (GCM) 10K type strain sequencing project: providing services to taxonomists for standard genome sequencing and annotation.</title>
        <authorList>
            <consortium name="The Broad Institute Genomics Platform"/>
            <consortium name="The Broad Institute Genome Sequencing Center for Infectious Disease"/>
            <person name="Wu L."/>
            <person name="Ma J."/>
        </authorList>
    </citation>
    <scope>NUCLEOTIDE SEQUENCE [LARGE SCALE GENOMIC DNA]</scope>
    <source>
        <strain evidence="10">CGMCC 4.7289</strain>
    </source>
</reference>
<accession>A0ABV8LQI9</accession>
<dbReference type="InterPro" id="IPR018456">
    <property type="entry name" value="PTR2_symporter_CS"/>
</dbReference>
<keyword evidence="5 8" id="KW-1133">Transmembrane helix</keyword>
<protein>
    <submittedName>
        <fullName evidence="9">Peptide MFS transporter</fullName>
    </submittedName>
</protein>
<gene>
    <name evidence="9" type="ORF">ACFOZ4_20655</name>
</gene>
<evidence type="ECO:0000313" key="10">
    <source>
        <dbReference type="Proteomes" id="UP001595816"/>
    </source>
</evidence>